<feature type="region of interest" description="Disordered" evidence="16">
    <location>
        <begin position="1169"/>
        <end position="1193"/>
    </location>
</feature>
<keyword evidence="12" id="KW-0234">DNA repair</keyword>
<dbReference type="InterPro" id="IPR036775">
    <property type="entry name" value="DNA_pol_Y-fam_lit_finger_sf"/>
</dbReference>
<dbReference type="InterPro" id="IPR043128">
    <property type="entry name" value="Rev_trsase/Diguanyl_cyclase"/>
</dbReference>
<evidence type="ECO:0000256" key="2">
    <source>
        <dbReference type="ARBA" id="ARBA00004123"/>
    </source>
</evidence>
<dbReference type="OMA" id="QRVIMHI"/>
<feature type="region of interest" description="Disordered" evidence="16">
    <location>
        <begin position="940"/>
        <end position="1011"/>
    </location>
</feature>
<dbReference type="PANTHER" id="PTHR45990">
    <property type="entry name" value="DNA REPAIR PROTEIN REV1"/>
    <property type="match status" value="1"/>
</dbReference>
<feature type="compositionally biased region" description="Basic and acidic residues" evidence="16">
    <location>
        <begin position="315"/>
        <end position="324"/>
    </location>
</feature>
<dbReference type="RefSeq" id="XP_016289812.1">
    <property type="nucleotide sequence ID" value="XM_016439512.1"/>
</dbReference>
<keyword evidence="10" id="KW-0460">Magnesium</keyword>
<dbReference type="PROSITE" id="PS50172">
    <property type="entry name" value="BRCT"/>
    <property type="match status" value="1"/>
</dbReference>
<sequence>MQPASVKQEDGGEGRRPARKRKVQWADEDDDEKPLTTVAPPDLEQGPDDDDLRSSRVDEHGMLVSTHSEAKGETGESHPTDGTAEASKGPQKQYLAAEIYNPIEYGDFRSYMKHKRAKLKVQEASLLQEEEALLRVQDTHSNIKNPDGLAVEIEESGGKRSDALKGCCIYINGQTHPPYSELRRLLVLHGGDLMAYLDQKTPVTHIVASNLTPKKRIEFKDYKVVLPGWILESIELGRKADWRKWRCDAITGSNGHTSISMVGKPGESASDNAQGLGDWRNLDRSAKLPRQLPRIGDEDESPWGKPTNQTNLLDRFTRKDKVPIERSNATGPPPSEASKSVPRPFLEPTQAEPAKKPASSKGVRFGEEHVIKPLSPIPMSEPSTPPVWEKQRSSEPEKTAAGTNPPDAAASSATEEAPALDETTVTPTKPKDKIDYSIGTDPASKKAANAISRGHYASRPSNTHAARLLASPSWRERNTATSEGFLAGYFAKSRLHHLSTWKTSLQDMVSSALREAGRPLGSSDLPKGVQRVIMHIDFDSFFVAVGLRKRPDLQDKPVVVCHGTGFGLPAAKEGDEKRPADNQSSSTSEIASCSYKAREFGVRNGMSLGQAKRLCPQVETIPYDFEAYDSISLTFYTFLLEHSDALQAVSVDEALVDVSLLLQSMRDGDTTAGSLYEKYRDHLGSQGQVWTAEKQLAEAFRDEIRERCGCEASIGIGSNILVARLATRKAKPGGSFHLTDDVKQPFLDELDVDDLHGIGWSLRDRMRELFETVNIGEILAKTSERKLVAEFGPKKGKMIWDKMHGVDADRLEGNKLRQSVGSHVNYGIRFLTEQEAENFVAGMCQEVAQRARAVKLRGRQVSVQVMVRAKEAPFEAPKFLGHGVCDTHHRSVQVSGPGGVAIDDEVRIRAAAWPLIRDLRADPKELRGIAISLNKLEPAEGNALSPAKPKGGQSVLQFGSATRPAKTPSMPVAPTYPADGGKEDETSDVEQADEPGVHLPASFEKGPEAATPRRPGAYDRLGATVAPSTVTNGFSKLPPATQLMLPSKSQIDPDVFDALPTQYRRQIEAKFGSTFDLDPTDHPDLGRNAADRTPMATPLPSQGQSGSQSRPRVLPRSTPTTPQKAKAAPSAAMAEALMLPSASQIDPAVLAELPDSVRKEIERQVGFISHEASSGPSSVESTPTSAARKKNATTSTLASFLRHDTKLSDRRNALFRSVSESPTKKRVVHRLLQQAGNYVAPDQPIVDRDAVLAMDPSKISDDALIALDIDAEVFRALPVELQREMFRHHSEQKKSEKARFKAGKSNTFEELTLAEQRRRATLRAAQNEIAAQRQVEERMRALHGGPAVKKGSVLVGEGAGLDEEEARRNPPLYLVARPRWRTPRSESRLFGTADHAKEVADTPSIRGLSSYADVEKLIRQWVTAFAKKGPRAGDVDRIGAYLADVIRAAPGRRVEDVQNATSLMGHIESCLDDVQGGGTIAEEEWGAAKDKIERAIQAQARKTFLGAEVAR</sequence>
<keyword evidence="13" id="KW-0539">Nucleus</keyword>
<dbReference type="InterPro" id="IPR043502">
    <property type="entry name" value="DNA/RNA_pol_sf"/>
</dbReference>
<dbReference type="Pfam" id="PF14377">
    <property type="entry name" value="UBM"/>
    <property type="match status" value="3"/>
</dbReference>
<dbReference type="GO" id="GO:0006281">
    <property type="term" value="P:DNA repair"/>
    <property type="evidence" value="ECO:0007669"/>
    <property type="project" value="UniProtKB-KW"/>
</dbReference>
<dbReference type="OrthoDB" id="427711at2759"/>
<feature type="region of interest" description="Disordered" evidence="16">
    <location>
        <begin position="258"/>
        <end position="450"/>
    </location>
</feature>
<evidence type="ECO:0000256" key="4">
    <source>
        <dbReference type="ARBA" id="ARBA00020399"/>
    </source>
</evidence>
<comment type="similarity">
    <text evidence="3">Belongs to the DNA polymerase type-Y family.</text>
</comment>
<dbReference type="GO" id="GO:0046872">
    <property type="term" value="F:metal ion binding"/>
    <property type="evidence" value="ECO:0007669"/>
    <property type="project" value="UniProtKB-KW"/>
</dbReference>
<accession>V5EPF6</accession>
<dbReference type="Gene3D" id="3.40.50.10190">
    <property type="entry name" value="BRCT domain"/>
    <property type="match status" value="1"/>
</dbReference>
<dbReference type="InterPro" id="IPR038401">
    <property type="entry name" value="Rev1_C_sf"/>
</dbReference>
<gene>
    <name evidence="19" type="ORF">PSEUBRA_SCAF8g02219</name>
</gene>
<feature type="domain" description="BRCT" evidence="17">
    <location>
        <begin position="159"/>
        <end position="247"/>
    </location>
</feature>
<evidence type="ECO:0000256" key="11">
    <source>
        <dbReference type="ARBA" id="ARBA00023125"/>
    </source>
</evidence>
<proteinExistence type="inferred from homology"/>
<dbReference type="GO" id="GO:0017125">
    <property type="term" value="F:deoxycytidyl transferase activity"/>
    <property type="evidence" value="ECO:0007669"/>
    <property type="project" value="TreeGrafter"/>
</dbReference>
<dbReference type="PANTHER" id="PTHR45990:SF1">
    <property type="entry name" value="DNA REPAIR PROTEIN REV1"/>
    <property type="match status" value="1"/>
</dbReference>
<feature type="compositionally biased region" description="Basic and acidic residues" evidence="16">
    <location>
        <begin position="7"/>
        <end position="16"/>
    </location>
</feature>
<dbReference type="FunFam" id="3.40.50.10190:FF:000011">
    <property type="entry name" value="DNA repair protein REV1"/>
    <property type="match status" value="1"/>
</dbReference>
<feature type="compositionally biased region" description="Polar residues" evidence="16">
    <location>
        <begin position="1171"/>
        <end position="1185"/>
    </location>
</feature>
<keyword evidence="5" id="KW-0237">DNA synthesis</keyword>
<keyword evidence="6" id="KW-0808">Transferase</keyword>
<dbReference type="CDD" id="cd17719">
    <property type="entry name" value="BRCT_Rev1"/>
    <property type="match status" value="1"/>
</dbReference>
<dbReference type="InterPro" id="IPR031991">
    <property type="entry name" value="Rev1_C"/>
</dbReference>
<dbReference type="Gene3D" id="3.40.1170.60">
    <property type="match status" value="1"/>
</dbReference>
<dbReference type="Pfam" id="PF16727">
    <property type="entry name" value="REV1_C"/>
    <property type="match status" value="1"/>
</dbReference>
<dbReference type="SUPFAM" id="SSF56672">
    <property type="entry name" value="DNA/RNA polymerases"/>
    <property type="match status" value="1"/>
</dbReference>
<evidence type="ECO:0000259" key="18">
    <source>
        <dbReference type="PROSITE" id="PS50173"/>
    </source>
</evidence>
<dbReference type="GO" id="GO:0003887">
    <property type="term" value="F:DNA-directed DNA polymerase activity"/>
    <property type="evidence" value="ECO:0007669"/>
    <property type="project" value="TreeGrafter"/>
</dbReference>
<dbReference type="HOGENOM" id="CLU_003901_0_3_1"/>
<keyword evidence="9" id="KW-0227">DNA damage</keyword>
<evidence type="ECO:0000256" key="6">
    <source>
        <dbReference type="ARBA" id="ARBA00022679"/>
    </source>
</evidence>
<dbReference type="FunFam" id="3.30.1490.100:FF:000001">
    <property type="entry name" value="DNA repair protein REV1"/>
    <property type="match status" value="1"/>
</dbReference>
<feature type="compositionally biased region" description="Basic and acidic residues" evidence="16">
    <location>
        <begin position="389"/>
        <end position="398"/>
    </location>
</feature>
<feature type="region of interest" description="Disordered" evidence="16">
    <location>
        <begin position="1072"/>
        <end position="1128"/>
    </location>
</feature>
<evidence type="ECO:0000256" key="5">
    <source>
        <dbReference type="ARBA" id="ARBA00022634"/>
    </source>
</evidence>
<dbReference type="Gene3D" id="6.10.250.1630">
    <property type="match status" value="1"/>
</dbReference>
<dbReference type="Pfam" id="PF00533">
    <property type="entry name" value="BRCT"/>
    <property type="match status" value="1"/>
</dbReference>
<dbReference type="GO" id="GO:0003684">
    <property type="term" value="F:damaged DNA binding"/>
    <property type="evidence" value="ECO:0007669"/>
    <property type="project" value="InterPro"/>
</dbReference>
<dbReference type="SUPFAM" id="SSF100879">
    <property type="entry name" value="Lesion bypass DNA polymerase (Y-family), little finger domain"/>
    <property type="match status" value="1"/>
</dbReference>
<dbReference type="GeneID" id="27422224"/>
<keyword evidence="11" id="KW-0238">DNA-binding</keyword>
<comment type="subcellular location">
    <subcellularLocation>
        <location evidence="2">Nucleus</location>
    </subcellularLocation>
</comment>
<evidence type="ECO:0000256" key="16">
    <source>
        <dbReference type="SAM" id="MobiDB-lite"/>
    </source>
</evidence>
<dbReference type="Gene3D" id="1.20.58.1280">
    <property type="entry name" value="DNA repair protein Rev1, C-terminal domain"/>
    <property type="match status" value="1"/>
</dbReference>
<evidence type="ECO:0000256" key="1">
    <source>
        <dbReference type="ARBA" id="ARBA00001946"/>
    </source>
</evidence>
<dbReference type="SMART" id="SM00292">
    <property type="entry name" value="BRCT"/>
    <property type="match status" value="1"/>
</dbReference>
<evidence type="ECO:0000259" key="17">
    <source>
        <dbReference type="PROSITE" id="PS50172"/>
    </source>
</evidence>
<dbReference type="InterPro" id="IPR036420">
    <property type="entry name" value="BRCT_dom_sf"/>
</dbReference>
<dbReference type="STRING" id="1365824.V5EPF6"/>
<evidence type="ECO:0000256" key="15">
    <source>
        <dbReference type="ARBA" id="ARBA00081902"/>
    </source>
</evidence>
<dbReference type="EMBL" id="KI545894">
    <property type="protein sequence ID" value="EST04823.1"/>
    <property type="molecule type" value="Genomic_DNA"/>
</dbReference>
<comment type="cofactor">
    <cofactor evidence="1">
        <name>Mg(2+)</name>
        <dbReference type="ChEBI" id="CHEBI:18420"/>
    </cofactor>
</comment>
<dbReference type="Gene3D" id="6.10.250.1490">
    <property type="match status" value="1"/>
</dbReference>
<protein>
    <recommendedName>
        <fullName evidence="4">DNA repair protein REV1</fullName>
    </recommendedName>
    <alternativeName>
        <fullName evidence="15">Reversionless protein 1</fullName>
    </alternativeName>
</protein>
<feature type="domain" description="UmuC" evidence="18">
    <location>
        <begin position="533"/>
        <end position="759"/>
    </location>
</feature>
<dbReference type="Gene3D" id="3.30.1490.100">
    <property type="entry name" value="DNA polymerase, Y-family, little finger domain"/>
    <property type="match status" value="1"/>
</dbReference>
<dbReference type="Proteomes" id="UP000019377">
    <property type="component" value="Unassembled WGS sequence"/>
</dbReference>
<evidence type="ECO:0000313" key="19">
    <source>
        <dbReference type="EMBL" id="EST04823.1"/>
    </source>
</evidence>
<dbReference type="SUPFAM" id="SSF52113">
    <property type="entry name" value="BRCT domain"/>
    <property type="match status" value="1"/>
</dbReference>
<dbReference type="GO" id="GO:0042276">
    <property type="term" value="P:error-prone translesion synthesis"/>
    <property type="evidence" value="ECO:0007669"/>
    <property type="project" value="TreeGrafter"/>
</dbReference>
<keyword evidence="8" id="KW-0479">Metal-binding</keyword>
<evidence type="ECO:0000256" key="13">
    <source>
        <dbReference type="ARBA" id="ARBA00023242"/>
    </source>
</evidence>
<dbReference type="Pfam" id="PF00817">
    <property type="entry name" value="IMS"/>
    <property type="match status" value="1"/>
</dbReference>
<feature type="compositionally biased region" description="Low complexity" evidence="16">
    <location>
        <begin position="405"/>
        <end position="417"/>
    </location>
</feature>
<name>V5EPF6_KALBG</name>
<dbReference type="PROSITE" id="PS50173">
    <property type="entry name" value="UMUC"/>
    <property type="match status" value="1"/>
</dbReference>
<evidence type="ECO:0000256" key="9">
    <source>
        <dbReference type="ARBA" id="ARBA00022763"/>
    </source>
</evidence>
<dbReference type="Pfam" id="PF11799">
    <property type="entry name" value="IMS_C"/>
    <property type="match status" value="1"/>
</dbReference>
<comment type="function">
    <text evidence="14">Deoxycytidyl transferase involved in DNA repair. Transfers a dCMP residue from dCTP to the 3'-end of a DNA primer in a template-dependent reaction. May assist in the first step in the bypass of abasic lesions by the insertion of a nucleotide opposite the lesion. Required for normal induction of mutations by physical and chemical agents. Involved in mitochondrial DNA mutagenesis.</text>
</comment>
<feature type="region of interest" description="Disordered" evidence="16">
    <location>
        <begin position="1"/>
        <end position="91"/>
    </location>
</feature>
<dbReference type="Gene3D" id="1.10.150.20">
    <property type="entry name" value="5' to 3' exonuclease, C-terminal subdomain"/>
    <property type="match status" value="1"/>
</dbReference>
<keyword evidence="20" id="KW-1185">Reference proteome</keyword>
<reference evidence="20" key="1">
    <citation type="journal article" date="2013" name="Genome Announc.">
        <title>Draft genome sequence of Pseudozyma brasiliensis sp. nov. strain GHG001, a high producer of endo-1,4-xylanase isolated from an insect pest of sugarcane.</title>
        <authorList>
            <person name="Oliveira J.V.D.C."/>
            <person name="dos Santos R.A.C."/>
            <person name="Borges T.A."/>
            <person name="Riano-Pachon D.M."/>
            <person name="Goldman G.H."/>
        </authorList>
    </citation>
    <scope>NUCLEOTIDE SEQUENCE [LARGE SCALE GENOMIC DNA]</scope>
    <source>
        <strain evidence="20">GHG001</strain>
    </source>
</reference>
<dbReference type="GO" id="GO:0005634">
    <property type="term" value="C:nucleus"/>
    <property type="evidence" value="ECO:0007669"/>
    <property type="project" value="UniProtKB-SubCell"/>
</dbReference>
<evidence type="ECO:0000256" key="3">
    <source>
        <dbReference type="ARBA" id="ARBA00010945"/>
    </source>
</evidence>
<dbReference type="eggNOG" id="KOG2093">
    <property type="taxonomic scope" value="Eukaryota"/>
</dbReference>
<evidence type="ECO:0000256" key="14">
    <source>
        <dbReference type="ARBA" id="ARBA00058985"/>
    </source>
</evidence>
<feature type="compositionally biased region" description="Basic and acidic residues" evidence="16">
    <location>
        <begin position="68"/>
        <end position="79"/>
    </location>
</feature>
<dbReference type="Gene3D" id="3.30.70.270">
    <property type="match status" value="1"/>
</dbReference>
<feature type="compositionally biased region" description="Basic and acidic residues" evidence="16">
    <location>
        <begin position="52"/>
        <end position="61"/>
    </location>
</feature>
<evidence type="ECO:0000256" key="10">
    <source>
        <dbReference type="ARBA" id="ARBA00022842"/>
    </source>
</evidence>
<dbReference type="CDD" id="cd01701">
    <property type="entry name" value="PolY_Rev1"/>
    <property type="match status" value="1"/>
</dbReference>
<dbReference type="InterPro" id="IPR025527">
    <property type="entry name" value="HUWE1/Rev1_UBM"/>
</dbReference>
<dbReference type="InterPro" id="IPR001357">
    <property type="entry name" value="BRCT_dom"/>
</dbReference>
<dbReference type="InterPro" id="IPR001126">
    <property type="entry name" value="UmuC"/>
</dbReference>
<dbReference type="GO" id="GO:0070987">
    <property type="term" value="P:error-free translesion synthesis"/>
    <property type="evidence" value="ECO:0007669"/>
    <property type="project" value="UniProtKB-ARBA"/>
</dbReference>
<dbReference type="InterPro" id="IPR017961">
    <property type="entry name" value="DNA_pol_Y-fam_little_finger"/>
</dbReference>
<evidence type="ECO:0000256" key="7">
    <source>
        <dbReference type="ARBA" id="ARBA00022695"/>
    </source>
</evidence>
<evidence type="ECO:0000256" key="8">
    <source>
        <dbReference type="ARBA" id="ARBA00022723"/>
    </source>
</evidence>
<evidence type="ECO:0000313" key="20">
    <source>
        <dbReference type="Proteomes" id="UP000019377"/>
    </source>
</evidence>
<evidence type="ECO:0000256" key="12">
    <source>
        <dbReference type="ARBA" id="ARBA00023204"/>
    </source>
</evidence>
<keyword evidence="7" id="KW-0548">Nucleotidyltransferase</keyword>
<organism evidence="19 20">
    <name type="scientific">Kalmanozyma brasiliensis (strain GHG001)</name>
    <name type="common">Yeast</name>
    <name type="synonym">Pseudozyma brasiliensis</name>
    <dbReference type="NCBI Taxonomy" id="1365824"/>
    <lineage>
        <taxon>Eukaryota</taxon>
        <taxon>Fungi</taxon>
        <taxon>Dikarya</taxon>
        <taxon>Basidiomycota</taxon>
        <taxon>Ustilaginomycotina</taxon>
        <taxon>Ustilaginomycetes</taxon>
        <taxon>Ustilaginales</taxon>
        <taxon>Ustilaginaceae</taxon>
        <taxon>Kalmanozyma</taxon>
    </lineage>
</organism>